<dbReference type="EMBL" id="VJMG01000030">
    <property type="protein sequence ID" value="TRL38525.1"/>
    <property type="molecule type" value="Genomic_DNA"/>
</dbReference>
<gene>
    <name evidence="1" type="ORF">FNA46_12345</name>
</gene>
<organism evidence="1 2">
    <name type="scientific">Rhizobium straminoryzae</name>
    <dbReference type="NCBI Taxonomy" id="1387186"/>
    <lineage>
        <taxon>Bacteria</taxon>
        <taxon>Pseudomonadati</taxon>
        <taxon>Pseudomonadota</taxon>
        <taxon>Alphaproteobacteria</taxon>
        <taxon>Hyphomicrobiales</taxon>
        <taxon>Rhizobiaceae</taxon>
        <taxon>Rhizobium/Agrobacterium group</taxon>
        <taxon>Rhizobium</taxon>
    </lineage>
</organism>
<dbReference type="Pfam" id="PF02620">
    <property type="entry name" value="YceD"/>
    <property type="match status" value="1"/>
</dbReference>
<proteinExistence type="predicted"/>
<protein>
    <submittedName>
        <fullName evidence="1">DUF177 domain-containing protein</fullName>
    </submittedName>
</protein>
<dbReference type="AlphaFoldDB" id="A0A549T9J4"/>
<evidence type="ECO:0000313" key="2">
    <source>
        <dbReference type="Proteomes" id="UP000316801"/>
    </source>
</evidence>
<comment type="caution">
    <text evidence="1">The sequence shown here is derived from an EMBL/GenBank/DDBJ whole genome shotgun (WGS) entry which is preliminary data.</text>
</comment>
<keyword evidence="2" id="KW-1185">Reference proteome</keyword>
<dbReference type="InterPro" id="IPR003772">
    <property type="entry name" value="YceD"/>
</dbReference>
<dbReference type="Proteomes" id="UP000316801">
    <property type="component" value="Unassembled WGS sequence"/>
</dbReference>
<accession>A0A549T9J4</accession>
<name>A0A549T9J4_9HYPH</name>
<sequence length="189" mass="20588">MSSNPDHGAPAPFSYPVKVGHISANAVTVHVEADPRERKALADLWQVLSVESLSAEMQVGRWKKDGVRLKGRVKAHVVQACVVTLEPVDGFIDEPFEQIFVPEGSKLARLMTGDSAEMVLDPDGPDLPETFVGDTIDAGAVVAEFVALALDPYPRKAGSEFADHIESDEKTDARKPNPFAVLKDWKNKE</sequence>
<evidence type="ECO:0000313" key="1">
    <source>
        <dbReference type="EMBL" id="TRL38525.1"/>
    </source>
</evidence>
<reference evidence="1 2" key="1">
    <citation type="submission" date="2019-07" db="EMBL/GenBank/DDBJ databases">
        <title>Ln-dependent methylotrophs.</title>
        <authorList>
            <person name="Tani A."/>
        </authorList>
    </citation>
    <scope>NUCLEOTIDE SEQUENCE [LARGE SCALE GENOMIC DNA]</scope>
    <source>
        <strain evidence="1 2">SM12</strain>
    </source>
</reference>
<dbReference type="RefSeq" id="WP_143125508.1">
    <property type="nucleotide sequence ID" value="NZ_VJMG01000030.1"/>
</dbReference>